<evidence type="ECO:0000313" key="8">
    <source>
        <dbReference type="Proteomes" id="UP000467488"/>
    </source>
</evidence>
<evidence type="ECO:0000256" key="1">
    <source>
        <dbReference type="ARBA" id="ARBA00003820"/>
    </source>
</evidence>
<comment type="subunit">
    <text evidence="5">The basal body constitutes a major portion of the flagellar organelle and consists of four rings (L,P,S, and M) mounted on a central rod. The M ring is integral to the inner membrane of the cell and may be connected to the flagellar rod via the S ring. The S (supramembrane ring) lies just distal to the M ring. The L and P rings lie in the outer membrane and the periplasmic space, respectively.</text>
</comment>
<comment type="subcellular location">
    <subcellularLocation>
        <location evidence="2">Membrane</location>
    </subcellularLocation>
</comment>
<dbReference type="PRINTS" id="PR01009">
    <property type="entry name" value="FLGMRINGFLIF"/>
</dbReference>
<sequence length="148" mass="15739">MNYQRALEGELSRTIETIGPVKGARVHLAMPKPSLFVREQKSPSASVTVNLLPGRALDEGQISAIVHLVSSAVAGLPPGNVTLVDQGGHLLTQSNTSGRDLNDAQLKYASDVEGRIQRRIEAILSPIVGNGNIHAQVTAQLDFANTPQ</sequence>
<dbReference type="Gene3D" id="3.30.300.30">
    <property type="match status" value="1"/>
</dbReference>
<dbReference type="GO" id="GO:0009431">
    <property type="term" value="C:bacterial-type flagellum basal body, MS ring"/>
    <property type="evidence" value="ECO:0007669"/>
    <property type="project" value="InterPro"/>
</dbReference>
<dbReference type="GO" id="GO:0003774">
    <property type="term" value="F:cytoskeletal motor activity"/>
    <property type="evidence" value="ECO:0007669"/>
    <property type="project" value="InterPro"/>
</dbReference>
<name>A0A8S0FSD6_ECOLX</name>
<organism evidence="7 8">
    <name type="scientific">Escherichia coli</name>
    <dbReference type="NCBI Taxonomy" id="562"/>
    <lineage>
        <taxon>Bacteria</taxon>
        <taxon>Pseudomonadati</taxon>
        <taxon>Pseudomonadota</taxon>
        <taxon>Gammaproteobacteria</taxon>
        <taxon>Enterobacterales</taxon>
        <taxon>Enterobacteriaceae</taxon>
        <taxon>Escherichia</taxon>
    </lineage>
</organism>
<comment type="function">
    <text evidence="1">The M ring may be actively involved in energy transduction.</text>
</comment>
<dbReference type="EMBL" id="AP022360">
    <property type="protein sequence ID" value="BBU83091.1"/>
    <property type="molecule type" value="Genomic_DNA"/>
</dbReference>
<evidence type="ECO:0000256" key="4">
    <source>
        <dbReference type="ARBA" id="ARBA00023136"/>
    </source>
</evidence>
<proteinExistence type="predicted"/>
<dbReference type="InterPro" id="IPR045851">
    <property type="entry name" value="AMP-bd_C_sf"/>
</dbReference>
<dbReference type="InterPro" id="IPR000067">
    <property type="entry name" value="FlgMring_FliF"/>
</dbReference>
<gene>
    <name evidence="7" type="ORF">EIMP300_44910</name>
</gene>
<dbReference type="InterPro" id="IPR006182">
    <property type="entry name" value="FliF_N_dom"/>
</dbReference>
<feature type="domain" description="Flagellar M-ring N-terminal" evidence="6">
    <location>
        <begin position="1"/>
        <end position="92"/>
    </location>
</feature>
<dbReference type="NCBIfam" id="TIGR00206">
    <property type="entry name" value="fliF"/>
    <property type="match status" value="1"/>
</dbReference>
<dbReference type="GO" id="GO:0016020">
    <property type="term" value="C:membrane"/>
    <property type="evidence" value="ECO:0007669"/>
    <property type="project" value="UniProtKB-SubCell"/>
</dbReference>
<evidence type="ECO:0000256" key="5">
    <source>
        <dbReference type="ARBA" id="ARBA00025936"/>
    </source>
</evidence>
<evidence type="ECO:0000256" key="3">
    <source>
        <dbReference type="ARBA" id="ARBA00017949"/>
    </source>
</evidence>
<dbReference type="AlphaFoldDB" id="A0A8S0FSD6"/>
<dbReference type="Pfam" id="PF01514">
    <property type="entry name" value="YscJ_FliF"/>
    <property type="match status" value="1"/>
</dbReference>
<protein>
    <recommendedName>
        <fullName evidence="3">Flagellar M-ring protein</fullName>
    </recommendedName>
</protein>
<evidence type="ECO:0000313" key="7">
    <source>
        <dbReference type="EMBL" id="BBU83091.1"/>
    </source>
</evidence>
<evidence type="ECO:0000256" key="2">
    <source>
        <dbReference type="ARBA" id="ARBA00004370"/>
    </source>
</evidence>
<dbReference type="PANTHER" id="PTHR30046">
    <property type="entry name" value="FLAGELLAR M-RING PROTEIN"/>
    <property type="match status" value="1"/>
</dbReference>
<dbReference type="InterPro" id="IPR043427">
    <property type="entry name" value="YscJ/FliF"/>
</dbReference>
<evidence type="ECO:0000259" key="6">
    <source>
        <dbReference type="Pfam" id="PF01514"/>
    </source>
</evidence>
<keyword evidence="4" id="KW-0472">Membrane</keyword>
<dbReference type="Proteomes" id="UP000467488">
    <property type="component" value="Chromosome"/>
</dbReference>
<accession>A0A8S0FSD6</accession>
<dbReference type="PANTHER" id="PTHR30046:SF0">
    <property type="entry name" value="FLAGELLAR M-RING PROTEIN"/>
    <property type="match status" value="1"/>
</dbReference>
<dbReference type="GO" id="GO:0071973">
    <property type="term" value="P:bacterial-type flagellum-dependent cell motility"/>
    <property type="evidence" value="ECO:0007669"/>
    <property type="project" value="InterPro"/>
</dbReference>
<reference evidence="7 8" key="1">
    <citation type="submission" date="2020-01" db="EMBL/GenBank/DDBJ databases">
        <title>Dynamics of blaIMP-6 dissemination in carbapenem resistant Enterobacteriacea isolated from regional surveillance in Osaka, Japan.</title>
        <authorList>
            <person name="Abe R."/>
            <person name="Akeda Y."/>
            <person name="Sugawara Y."/>
            <person name="Yamamoto N."/>
            <person name="Tomono K."/>
            <person name="Takeuchi D."/>
            <person name="Kawahara R."/>
            <person name="Hamada S."/>
        </authorList>
    </citation>
    <scope>NUCLEOTIDE SEQUENCE [LARGE SCALE GENOMIC DNA]</scope>
    <source>
        <strain evidence="7 8">E300</strain>
    </source>
</reference>